<dbReference type="EMBL" id="FOLE01000002">
    <property type="protein sequence ID" value="SFC00595.1"/>
    <property type="molecule type" value="Genomic_DNA"/>
</dbReference>
<dbReference type="AlphaFoldDB" id="A0A1I1FMQ2"/>
<organism evidence="2 3">
    <name type="scientific">Flexibacter flexilis DSM 6793</name>
    <dbReference type="NCBI Taxonomy" id="927664"/>
    <lineage>
        <taxon>Bacteria</taxon>
        <taxon>Pseudomonadati</taxon>
        <taxon>Bacteroidota</taxon>
        <taxon>Cytophagia</taxon>
        <taxon>Cytophagales</taxon>
        <taxon>Flexibacteraceae</taxon>
        <taxon>Flexibacter</taxon>
    </lineage>
</organism>
<dbReference type="GO" id="GO:0003676">
    <property type="term" value="F:nucleic acid binding"/>
    <property type="evidence" value="ECO:0007669"/>
    <property type="project" value="InterPro"/>
</dbReference>
<evidence type="ECO:0000313" key="3">
    <source>
        <dbReference type="Proteomes" id="UP000199514"/>
    </source>
</evidence>
<dbReference type="PROSITE" id="PS51857">
    <property type="entry name" value="CSD_2"/>
    <property type="match status" value="1"/>
</dbReference>
<dbReference type="OrthoDB" id="1466775at2"/>
<dbReference type="PANTHER" id="PTHR35458:SF8">
    <property type="entry name" value="SLR0650 PROTEIN"/>
    <property type="match status" value="1"/>
</dbReference>
<dbReference type="GO" id="GO:0005829">
    <property type="term" value="C:cytosol"/>
    <property type="evidence" value="ECO:0007669"/>
    <property type="project" value="UniProtKB-ARBA"/>
</dbReference>
<dbReference type="InterPro" id="IPR021139">
    <property type="entry name" value="NYN"/>
</dbReference>
<evidence type="ECO:0000313" key="2">
    <source>
        <dbReference type="EMBL" id="SFC00595.1"/>
    </source>
</evidence>
<dbReference type="InterPro" id="IPR011129">
    <property type="entry name" value="CSD"/>
</dbReference>
<dbReference type="GO" id="GO:0004540">
    <property type="term" value="F:RNA nuclease activity"/>
    <property type="evidence" value="ECO:0007669"/>
    <property type="project" value="InterPro"/>
</dbReference>
<dbReference type="Pfam" id="PF00313">
    <property type="entry name" value="CSD"/>
    <property type="match status" value="1"/>
</dbReference>
<reference evidence="2 3" key="1">
    <citation type="submission" date="2016-10" db="EMBL/GenBank/DDBJ databases">
        <authorList>
            <person name="de Groot N.N."/>
        </authorList>
    </citation>
    <scope>NUCLEOTIDE SEQUENCE [LARGE SCALE GENOMIC DNA]</scope>
    <source>
        <strain evidence="2 3">DSM 6793</strain>
    </source>
</reference>
<dbReference type="STRING" id="927664.SAMN05421780_102251"/>
<dbReference type="RefSeq" id="WP_091508609.1">
    <property type="nucleotide sequence ID" value="NZ_FOLE01000002.1"/>
</dbReference>
<dbReference type="Gene3D" id="3.40.50.1010">
    <property type="entry name" value="5'-nuclease"/>
    <property type="match status" value="1"/>
</dbReference>
<dbReference type="InterPro" id="IPR002059">
    <property type="entry name" value="CSP_DNA-bd"/>
</dbReference>
<dbReference type="Gene3D" id="2.40.50.140">
    <property type="entry name" value="Nucleic acid-binding proteins"/>
    <property type="match status" value="1"/>
</dbReference>
<keyword evidence="3" id="KW-1185">Reference proteome</keyword>
<name>A0A1I1FMQ2_9BACT</name>
<dbReference type="Proteomes" id="UP000199514">
    <property type="component" value="Unassembled WGS sequence"/>
</dbReference>
<dbReference type="SUPFAM" id="SSF50249">
    <property type="entry name" value="Nucleic acid-binding proteins"/>
    <property type="match status" value="1"/>
</dbReference>
<accession>A0A1I1FMQ2</accession>
<feature type="domain" description="CSD" evidence="1">
    <location>
        <begin position="253"/>
        <end position="317"/>
    </location>
</feature>
<dbReference type="InterPro" id="IPR012340">
    <property type="entry name" value="NA-bd_OB-fold"/>
</dbReference>
<dbReference type="Pfam" id="PF01936">
    <property type="entry name" value="NYN"/>
    <property type="match status" value="1"/>
</dbReference>
<gene>
    <name evidence="2" type="ORF">SAMN05421780_102251</name>
</gene>
<dbReference type="InterPro" id="IPR047140">
    <property type="entry name" value="LabA"/>
</dbReference>
<proteinExistence type="predicted"/>
<dbReference type="PANTHER" id="PTHR35458">
    <property type="entry name" value="SLR0755 PROTEIN"/>
    <property type="match status" value="1"/>
</dbReference>
<sequence length="320" mass="36846">MADFNGKLTRIGVFYDGNYFSHVSNYYNYEHSRKSRLSISGIHEFVRNQVSKKEGVEFDLCKVVDAHYFRGRLTSYEAEEQNKLLAERIFDDILMNEGVVTHYLPLRSRDGKREEKGIDVWLALEVFELAIYKNFNVVVLIASDGDYVPLARKLNTLGIRVMVLGWDFEYTDSRTGRPKKTTTSLELLQEVSYPIAMQEIIDTKLNKYDPIVDKLFVQKEQFQPRHNTPYGNPPSAERPEFIPPFEPAIHTDAGTVISTINNLKNGFGFINYEPKNLFFHWSKVINGDFADLREGQKVEFTIVMGDKGDEIATDVSPIYE</sequence>
<dbReference type="SMART" id="SM00357">
    <property type="entry name" value="CSP"/>
    <property type="match status" value="1"/>
</dbReference>
<evidence type="ECO:0000259" key="1">
    <source>
        <dbReference type="PROSITE" id="PS51857"/>
    </source>
</evidence>
<protein>
    <submittedName>
        <fullName evidence="2">Cold shock protein, CspA family</fullName>
    </submittedName>
</protein>